<evidence type="ECO:0000256" key="10">
    <source>
        <dbReference type="ARBA" id="ARBA00023201"/>
    </source>
</evidence>
<feature type="transmembrane region" description="Helical" evidence="13">
    <location>
        <begin position="475"/>
        <end position="501"/>
    </location>
</feature>
<organism evidence="14 15">
    <name type="scientific">Polypedilum vanderplanki</name>
    <name type="common">Sleeping chironomid midge</name>
    <dbReference type="NCBI Taxonomy" id="319348"/>
    <lineage>
        <taxon>Eukaryota</taxon>
        <taxon>Metazoa</taxon>
        <taxon>Ecdysozoa</taxon>
        <taxon>Arthropoda</taxon>
        <taxon>Hexapoda</taxon>
        <taxon>Insecta</taxon>
        <taxon>Pterygota</taxon>
        <taxon>Neoptera</taxon>
        <taxon>Endopterygota</taxon>
        <taxon>Diptera</taxon>
        <taxon>Nematocera</taxon>
        <taxon>Chironomoidea</taxon>
        <taxon>Chironomidae</taxon>
        <taxon>Chironominae</taxon>
        <taxon>Polypedilum</taxon>
        <taxon>Polypedilum</taxon>
    </lineage>
</organism>
<dbReference type="OrthoDB" id="6502088at2759"/>
<keyword evidence="10 12" id="KW-0739">Sodium transport</keyword>
<dbReference type="EMBL" id="JADBJN010000003">
    <property type="protein sequence ID" value="KAG5673243.1"/>
    <property type="molecule type" value="Genomic_DNA"/>
</dbReference>
<keyword evidence="15" id="KW-1185">Reference proteome</keyword>
<dbReference type="PROSITE" id="PS01206">
    <property type="entry name" value="ASC"/>
    <property type="match status" value="1"/>
</dbReference>
<evidence type="ECO:0000256" key="5">
    <source>
        <dbReference type="ARBA" id="ARBA00022692"/>
    </source>
</evidence>
<feature type="transmembrane region" description="Helical" evidence="13">
    <location>
        <begin position="26"/>
        <end position="44"/>
    </location>
</feature>
<evidence type="ECO:0000313" key="14">
    <source>
        <dbReference type="EMBL" id="KAG5673243.1"/>
    </source>
</evidence>
<accession>A0A9J6BUQ6</accession>
<evidence type="ECO:0000256" key="3">
    <source>
        <dbReference type="ARBA" id="ARBA00022448"/>
    </source>
</evidence>
<reference evidence="14" key="1">
    <citation type="submission" date="2021-03" db="EMBL/GenBank/DDBJ databases">
        <title>Chromosome level genome of the anhydrobiotic midge Polypedilum vanderplanki.</title>
        <authorList>
            <person name="Yoshida Y."/>
            <person name="Kikawada T."/>
            <person name="Gusev O."/>
        </authorList>
    </citation>
    <scope>NUCLEOTIDE SEQUENCE</scope>
    <source>
        <strain evidence="14">NIAS01</strain>
        <tissue evidence="14">Whole body or cell culture</tissue>
    </source>
</reference>
<keyword evidence="3 12" id="KW-0813">Transport</keyword>
<evidence type="ECO:0000256" key="6">
    <source>
        <dbReference type="ARBA" id="ARBA00022989"/>
    </source>
</evidence>
<evidence type="ECO:0000256" key="9">
    <source>
        <dbReference type="ARBA" id="ARBA00023136"/>
    </source>
</evidence>
<sequence length="989" mass="117251">MEKFFENSTIHGFKYLSKKFHWVERIFWFISLFLSLVLTIVLITKLVEKIKSIPVIVEISDEQVHVSEIDFPAITQCYGLIPRFPYIFQNNQYKYFRYERNTNLHYYYEKEEIDEESRDEKKMGNVGYINNLMKLESGVIKAKNLGLKALKRLQVIDLISRRGSFAKINFSVPTDDFLDVINEFTMQASLESSLIAFSQTYSGPSIVSNIITQTNLCKNYNIALADDVFHTNITSNDFNFQHYNDRRGKFYKNFTIVVPQRSLTSKIFLLVRILTYNLHREHSLGSTKGGLMYFHDPYEMPSKFTQSMMINENQYNEIFVEPQMMEVDESFYDENPLERNCYFDDERKLNFFKVYTKPNCLFECMSEFMAQKCGCVEFFMIRNKTTRICSASEKICYDKVRDEFDTQINDCGCLERCNYVKYNFEYNVRERNTKDLQKVNSAGLNGMMQTNSNIMYKSVFFNKFIRKRQFNEIDFLSFVGGLLGLFAGFSALSFIEIFYWILRKILIKRTAIVHPLYTKQEGSVTMFNNFLDNSSIHGVNYLNKNKLFHKLFWTFFITLSLTLSALMIKNIKKQTWAKSYDDSYNFKDRVLFPAVTFIPNYYADVNLQELIDSQRIKIKNITLLQELYNKNITEQFECIYLIQYKFFNDNKTKPYNLEFMRRHSKVDYFQQQYATWNDKYQVNFTEVRTFYGLAYSFNLLDSSKLLHYNEVHDEFKYKQNISMINQASMPEISIENYPLKVNLKRQSKLTLNVNEEKFENPNMKVCIGMSLRVHLPTDLPQFVYFEGFGEINHSTDVEIIPEITRTDDSLKVLTPKERECYFENERKLKYFKIYTEEYCKMECIIESTIQYCKCVDSLFVYGPKHENLGFCQWQKMGCVGTTRNYYSMYFNKMIDEDCNCLPTCNSLTYHMKFYPRDDENNSIVINVKMNTDQLILYTRFHFFTFSDAVSYVGGLLGLFAGISVLSIVEIFYFITLRLLNDILRLLKRT</sequence>
<dbReference type="InterPro" id="IPR001873">
    <property type="entry name" value="ENaC"/>
</dbReference>
<evidence type="ECO:0000256" key="2">
    <source>
        <dbReference type="ARBA" id="ARBA00007193"/>
    </source>
</evidence>
<gene>
    <name evidence="14" type="ORF">PVAND_003306</name>
</gene>
<evidence type="ECO:0000256" key="11">
    <source>
        <dbReference type="ARBA" id="ARBA00023303"/>
    </source>
</evidence>
<evidence type="ECO:0000256" key="12">
    <source>
        <dbReference type="RuleBase" id="RU000679"/>
    </source>
</evidence>
<evidence type="ECO:0000256" key="8">
    <source>
        <dbReference type="ARBA" id="ARBA00023065"/>
    </source>
</evidence>
<evidence type="ECO:0000256" key="7">
    <source>
        <dbReference type="ARBA" id="ARBA00023053"/>
    </source>
</evidence>
<feature type="transmembrane region" description="Helical" evidence="13">
    <location>
        <begin position="958"/>
        <end position="979"/>
    </location>
</feature>
<dbReference type="Proteomes" id="UP001107558">
    <property type="component" value="Chromosome 3"/>
</dbReference>
<evidence type="ECO:0000256" key="1">
    <source>
        <dbReference type="ARBA" id="ARBA00004141"/>
    </source>
</evidence>
<comment type="subcellular location">
    <subcellularLocation>
        <location evidence="1">Membrane</location>
        <topology evidence="1">Multi-pass membrane protein</topology>
    </subcellularLocation>
</comment>
<comment type="caution">
    <text evidence="14">The sequence shown here is derived from an EMBL/GenBank/DDBJ whole genome shotgun (WGS) entry which is preliminary data.</text>
</comment>
<evidence type="ECO:0000313" key="15">
    <source>
        <dbReference type="Proteomes" id="UP001107558"/>
    </source>
</evidence>
<protein>
    <submittedName>
        <fullName evidence="14">Uncharacterized protein</fullName>
    </submittedName>
</protein>
<dbReference type="PANTHER" id="PTHR11690:SF288">
    <property type="entry name" value="AMILORIDE-SENSITIVE NA+ CHANNEL-RELATED"/>
    <property type="match status" value="1"/>
</dbReference>
<evidence type="ECO:0000256" key="13">
    <source>
        <dbReference type="SAM" id="Phobius"/>
    </source>
</evidence>
<feature type="transmembrane region" description="Helical" evidence="13">
    <location>
        <begin position="551"/>
        <end position="568"/>
    </location>
</feature>
<keyword evidence="4 12" id="KW-0894">Sodium channel</keyword>
<name>A0A9J6BUQ6_POLVA</name>
<dbReference type="Pfam" id="PF00858">
    <property type="entry name" value="ASC"/>
    <property type="match status" value="2"/>
</dbReference>
<dbReference type="Gene3D" id="1.10.287.820">
    <property type="entry name" value="Acid-sensing ion channel domain"/>
    <property type="match status" value="2"/>
</dbReference>
<dbReference type="GO" id="GO:0005886">
    <property type="term" value="C:plasma membrane"/>
    <property type="evidence" value="ECO:0007669"/>
    <property type="project" value="TreeGrafter"/>
</dbReference>
<dbReference type="InterPro" id="IPR020903">
    <property type="entry name" value="ENaC_CS"/>
</dbReference>
<keyword evidence="6 13" id="KW-1133">Transmembrane helix</keyword>
<keyword evidence="5 12" id="KW-0812">Transmembrane</keyword>
<dbReference type="GO" id="GO:0015280">
    <property type="term" value="F:ligand-gated sodium channel activity"/>
    <property type="evidence" value="ECO:0007669"/>
    <property type="project" value="TreeGrafter"/>
</dbReference>
<keyword evidence="8 12" id="KW-0406">Ion transport</keyword>
<keyword evidence="7" id="KW-0915">Sodium</keyword>
<evidence type="ECO:0000256" key="4">
    <source>
        <dbReference type="ARBA" id="ARBA00022461"/>
    </source>
</evidence>
<dbReference type="PANTHER" id="PTHR11690">
    <property type="entry name" value="AMILORIDE-SENSITIVE SODIUM CHANNEL-RELATED"/>
    <property type="match status" value="1"/>
</dbReference>
<keyword evidence="11 12" id="KW-0407">Ion channel</keyword>
<keyword evidence="9 13" id="KW-0472">Membrane</keyword>
<proteinExistence type="inferred from homology"/>
<comment type="similarity">
    <text evidence="2 12">Belongs to the amiloride-sensitive sodium channel (TC 1.A.6) family.</text>
</comment>
<dbReference type="Gene3D" id="1.10.287.770">
    <property type="entry name" value="YojJ-like"/>
    <property type="match status" value="2"/>
</dbReference>
<dbReference type="AlphaFoldDB" id="A0A9J6BUQ6"/>